<sequence length="122" mass="14200">MVYFPITILLSRKKLGDDPDYPNIPLQIDSSSPPSPRQPKSTHLPTHPEDSLPCTWNGPKESTLHKMHDVASLKVVKCIVYKEQQKKKMFHFLWKKLFDYLLDTRWPSSAQFLAHRQSKLPC</sequence>
<dbReference type="Proteomes" id="UP000887013">
    <property type="component" value="Unassembled WGS sequence"/>
</dbReference>
<comment type="caution">
    <text evidence="2">The sequence shown here is derived from an EMBL/GenBank/DDBJ whole genome shotgun (WGS) entry which is preliminary data.</text>
</comment>
<name>A0A8X6QYZ4_NEPPI</name>
<dbReference type="OrthoDB" id="10340766at2759"/>
<proteinExistence type="predicted"/>
<evidence type="ECO:0000256" key="1">
    <source>
        <dbReference type="SAM" id="MobiDB-lite"/>
    </source>
</evidence>
<evidence type="ECO:0000313" key="3">
    <source>
        <dbReference type="Proteomes" id="UP000887013"/>
    </source>
</evidence>
<gene>
    <name evidence="2" type="ORF">NPIL_558391</name>
</gene>
<accession>A0A8X6QYZ4</accession>
<evidence type="ECO:0000313" key="2">
    <source>
        <dbReference type="EMBL" id="GFU53828.1"/>
    </source>
</evidence>
<reference evidence="2" key="1">
    <citation type="submission" date="2020-08" db="EMBL/GenBank/DDBJ databases">
        <title>Multicomponent nature underlies the extraordinary mechanical properties of spider dragline silk.</title>
        <authorList>
            <person name="Kono N."/>
            <person name="Nakamura H."/>
            <person name="Mori M."/>
            <person name="Yoshida Y."/>
            <person name="Ohtoshi R."/>
            <person name="Malay A.D."/>
            <person name="Moran D.A.P."/>
            <person name="Tomita M."/>
            <person name="Numata K."/>
            <person name="Arakawa K."/>
        </authorList>
    </citation>
    <scope>NUCLEOTIDE SEQUENCE</scope>
</reference>
<protein>
    <submittedName>
        <fullName evidence="2">Uncharacterized protein</fullName>
    </submittedName>
</protein>
<feature type="region of interest" description="Disordered" evidence="1">
    <location>
        <begin position="15"/>
        <end position="58"/>
    </location>
</feature>
<dbReference type="AlphaFoldDB" id="A0A8X6QYZ4"/>
<dbReference type="EMBL" id="BMAW01038940">
    <property type="protein sequence ID" value="GFU53828.1"/>
    <property type="molecule type" value="Genomic_DNA"/>
</dbReference>
<keyword evidence="3" id="KW-1185">Reference proteome</keyword>
<organism evidence="2 3">
    <name type="scientific">Nephila pilipes</name>
    <name type="common">Giant wood spider</name>
    <name type="synonym">Nephila maculata</name>
    <dbReference type="NCBI Taxonomy" id="299642"/>
    <lineage>
        <taxon>Eukaryota</taxon>
        <taxon>Metazoa</taxon>
        <taxon>Ecdysozoa</taxon>
        <taxon>Arthropoda</taxon>
        <taxon>Chelicerata</taxon>
        <taxon>Arachnida</taxon>
        <taxon>Araneae</taxon>
        <taxon>Araneomorphae</taxon>
        <taxon>Entelegynae</taxon>
        <taxon>Araneoidea</taxon>
        <taxon>Nephilidae</taxon>
        <taxon>Nephila</taxon>
    </lineage>
</organism>